<evidence type="ECO:0000313" key="5">
    <source>
        <dbReference type="Proteomes" id="UP000182284"/>
    </source>
</evidence>
<evidence type="ECO:0000313" key="4">
    <source>
        <dbReference type="EMBL" id="SDG43717.1"/>
    </source>
</evidence>
<dbReference type="OrthoDB" id="7595389at2"/>
<gene>
    <name evidence="4" type="ORF">SAMN04488117_12050</name>
</gene>
<reference evidence="4 5" key="1">
    <citation type="submission" date="2016-10" db="EMBL/GenBank/DDBJ databases">
        <authorList>
            <person name="de Groot N.N."/>
        </authorList>
    </citation>
    <scope>NUCLEOTIDE SEQUENCE [LARGE SCALE GENOMIC DNA]</scope>
    <source>
        <strain evidence="4 5">DSM 27375</strain>
    </source>
</reference>
<dbReference type="InterPro" id="IPR050832">
    <property type="entry name" value="Bact_Acetyltransf"/>
</dbReference>
<dbReference type="GO" id="GO:0016747">
    <property type="term" value="F:acyltransferase activity, transferring groups other than amino-acyl groups"/>
    <property type="evidence" value="ECO:0007669"/>
    <property type="project" value="InterPro"/>
</dbReference>
<dbReference type="Proteomes" id="UP000182284">
    <property type="component" value="Unassembled WGS sequence"/>
</dbReference>
<evidence type="ECO:0000256" key="2">
    <source>
        <dbReference type="ARBA" id="ARBA00023315"/>
    </source>
</evidence>
<dbReference type="SUPFAM" id="SSF55729">
    <property type="entry name" value="Acyl-CoA N-acyltransferases (Nat)"/>
    <property type="match status" value="1"/>
</dbReference>
<dbReference type="Gene3D" id="3.40.630.30">
    <property type="match status" value="1"/>
</dbReference>
<evidence type="ECO:0000259" key="3">
    <source>
        <dbReference type="PROSITE" id="PS51186"/>
    </source>
</evidence>
<dbReference type="CDD" id="cd04301">
    <property type="entry name" value="NAT_SF"/>
    <property type="match status" value="1"/>
</dbReference>
<feature type="domain" description="N-acetyltransferase" evidence="3">
    <location>
        <begin position="2"/>
        <end position="152"/>
    </location>
</feature>
<sequence length="152" mass="16630">MRVIRSATVDDFEVCHVLYKALVGEVDVPEGPSGRQRFAEVITHPGTTVFVADVDGVAVSMATLHLLPNMTYGGRPYAMVENVVTLKSHRGQGTARAVMNHIADVVWAADGYKIMLLTGRTYGARGFYEALGYTAEDKFGMVLRRVPSRKPS</sequence>
<protein>
    <submittedName>
        <fullName evidence="4">Ribosomal protein S18 acetylase RimI</fullName>
    </submittedName>
</protein>
<dbReference type="AlphaFoldDB" id="A0A1G7U8H4"/>
<dbReference type="EMBL" id="FNBL01000020">
    <property type="protein sequence ID" value="SDG43717.1"/>
    <property type="molecule type" value="Genomic_DNA"/>
</dbReference>
<name>A0A1G7U8H4_9RHOB</name>
<dbReference type="InterPro" id="IPR000182">
    <property type="entry name" value="GNAT_dom"/>
</dbReference>
<keyword evidence="4" id="KW-0687">Ribonucleoprotein</keyword>
<evidence type="ECO:0000256" key="1">
    <source>
        <dbReference type="ARBA" id="ARBA00022679"/>
    </source>
</evidence>
<dbReference type="Pfam" id="PF00583">
    <property type="entry name" value="Acetyltransf_1"/>
    <property type="match status" value="1"/>
</dbReference>
<keyword evidence="1" id="KW-0808">Transferase</keyword>
<keyword evidence="4" id="KW-0689">Ribosomal protein</keyword>
<dbReference type="PROSITE" id="PS51186">
    <property type="entry name" value="GNAT"/>
    <property type="match status" value="1"/>
</dbReference>
<accession>A0A1G7U8H4</accession>
<dbReference type="GO" id="GO:0005840">
    <property type="term" value="C:ribosome"/>
    <property type="evidence" value="ECO:0007669"/>
    <property type="project" value="UniProtKB-KW"/>
</dbReference>
<dbReference type="RefSeq" id="WP_074647363.1">
    <property type="nucleotide sequence ID" value="NZ_FNBL01000020.1"/>
</dbReference>
<proteinExistence type="predicted"/>
<dbReference type="InterPro" id="IPR016181">
    <property type="entry name" value="Acyl_CoA_acyltransferase"/>
</dbReference>
<organism evidence="4 5">
    <name type="scientific">Celeribacter baekdonensis</name>
    <dbReference type="NCBI Taxonomy" id="875171"/>
    <lineage>
        <taxon>Bacteria</taxon>
        <taxon>Pseudomonadati</taxon>
        <taxon>Pseudomonadota</taxon>
        <taxon>Alphaproteobacteria</taxon>
        <taxon>Rhodobacterales</taxon>
        <taxon>Roseobacteraceae</taxon>
        <taxon>Celeribacter</taxon>
    </lineage>
</organism>
<keyword evidence="2" id="KW-0012">Acyltransferase</keyword>
<dbReference type="PANTHER" id="PTHR43877">
    <property type="entry name" value="AMINOALKYLPHOSPHONATE N-ACETYLTRANSFERASE-RELATED-RELATED"/>
    <property type="match status" value="1"/>
</dbReference>